<feature type="compositionally biased region" description="Low complexity" evidence="1">
    <location>
        <begin position="154"/>
        <end position="165"/>
    </location>
</feature>
<comment type="caution">
    <text evidence="3">The sequence shown here is derived from an EMBL/GenBank/DDBJ whole genome shotgun (WGS) entry which is preliminary data.</text>
</comment>
<evidence type="ECO:0000256" key="1">
    <source>
        <dbReference type="SAM" id="MobiDB-lite"/>
    </source>
</evidence>
<keyword evidence="4" id="KW-1185">Reference proteome</keyword>
<feature type="compositionally biased region" description="Low complexity" evidence="1">
    <location>
        <begin position="254"/>
        <end position="263"/>
    </location>
</feature>
<name>A0ABU2T6I6_9ACTN</name>
<gene>
    <name evidence="3" type="ORF">RM550_13360</name>
</gene>
<protein>
    <submittedName>
        <fullName evidence="3">DUF3761 domain-containing protein</fullName>
    </submittedName>
</protein>
<feature type="compositionally biased region" description="Acidic residues" evidence="1">
    <location>
        <begin position="166"/>
        <end position="177"/>
    </location>
</feature>
<feature type="region of interest" description="Disordered" evidence="1">
    <location>
        <begin position="42"/>
        <end position="80"/>
    </location>
</feature>
<feature type="transmembrane region" description="Helical" evidence="2">
    <location>
        <begin position="16"/>
        <end position="37"/>
    </location>
</feature>
<keyword evidence="2" id="KW-0472">Membrane</keyword>
<organism evidence="3 4">
    <name type="scientific">Streptomyces mooreae</name>
    <dbReference type="NCBI Taxonomy" id="3075523"/>
    <lineage>
        <taxon>Bacteria</taxon>
        <taxon>Bacillati</taxon>
        <taxon>Actinomycetota</taxon>
        <taxon>Actinomycetes</taxon>
        <taxon>Kitasatosporales</taxon>
        <taxon>Streptomycetaceae</taxon>
        <taxon>Streptomyces</taxon>
    </lineage>
</organism>
<feature type="compositionally biased region" description="Low complexity" evidence="1">
    <location>
        <begin position="178"/>
        <end position="209"/>
    </location>
</feature>
<keyword evidence="2" id="KW-0812">Transmembrane</keyword>
<dbReference type="Gene3D" id="3.30.10.20">
    <property type="match status" value="1"/>
</dbReference>
<feature type="compositionally biased region" description="Low complexity" evidence="1">
    <location>
        <begin position="45"/>
        <end position="68"/>
    </location>
</feature>
<evidence type="ECO:0000313" key="3">
    <source>
        <dbReference type="EMBL" id="MDT0456712.1"/>
    </source>
</evidence>
<dbReference type="RefSeq" id="WP_311623901.1">
    <property type="nucleotide sequence ID" value="NZ_JAVRFE010000014.1"/>
</dbReference>
<dbReference type="Pfam" id="PF12587">
    <property type="entry name" value="DUF3761"/>
    <property type="match status" value="1"/>
</dbReference>
<feature type="compositionally biased region" description="Gly residues" evidence="1">
    <location>
        <begin position="210"/>
        <end position="240"/>
    </location>
</feature>
<evidence type="ECO:0000313" key="4">
    <source>
        <dbReference type="Proteomes" id="UP001180551"/>
    </source>
</evidence>
<dbReference type="EMBL" id="JAVRFE010000014">
    <property type="protein sequence ID" value="MDT0456712.1"/>
    <property type="molecule type" value="Genomic_DNA"/>
</dbReference>
<keyword evidence="2" id="KW-1133">Transmembrane helix</keyword>
<proteinExistence type="predicted"/>
<sequence length="294" mass="28771">MTGNQGPMSPEDKKNARLGCAVIAVFVLLVGGCVNLMDGDGETKSSAAASVSDASGSRSDAPDGGSDASDGEGDTLTVPDYTGRNLQEAQDAAQRRGISLLKSRDLSTRKRLQVWDRNWQVCDQEPAAGSVMHDTETLTFAVVKADESCDDPDATGSTSGAGSSEPTEEPTDTEETATADGSATTDGSASSGGSTSSGSTSGGSTSSGGSASGGSTSSGGSGTDGGGSSGGSSSSGGTGSESGSSSTSGGGGQDQAPAGASAQCNDGTYSYSAHRRGTCSHHHGVAVWLRSLPA</sequence>
<reference evidence="3" key="1">
    <citation type="submission" date="2024-05" db="EMBL/GenBank/DDBJ databases">
        <title>30 novel species of actinomycetes from the DSMZ collection.</title>
        <authorList>
            <person name="Nouioui I."/>
        </authorList>
    </citation>
    <scope>NUCLEOTIDE SEQUENCE</scope>
    <source>
        <strain evidence="3">DSM 41527</strain>
    </source>
</reference>
<feature type="region of interest" description="Disordered" evidence="1">
    <location>
        <begin position="148"/>
        <end position="277"/>
    </location>
</feature>
<evidence type="ECO:0000256" key="2">
    <source>
        <dbReference type="SAM" id="Phobius"/>
    </source>
</evidence>
<dbReference type="InterPro" id="IPR022236">
    <property type="entry name" value="DUF3761"/>
</dbReference>
<dbReference type="Proteomes" id="UP001180551">
    <property type="component" value="Unassembled WGS sequence"/>
</dbReference>
<accession>A0ABU2T6I6</accession>